<dbReference type="Pfam" id="PF22091">
    <property type="entry name" value="DUF6941"/>
    <property type="match status" value="1"/>
</dbReference>
<dbReference type="OrthoDB" id="1716312at2"/>
<dbReference type="STRING" id="1838286.Verru16b_01752"/>
<dbReference type="KEGG" id="obg:Verru16b_01752"/>
<dbReference type="AlphaFoldDB" id="A0A1D8AUZ4"/>
<sequence length="135" mass="14717">MKVEVLTLCDYAVAVPGGKLTIVGTFDRLALPKLPHQQPSFYLVAKVRFDITEAGEKRLQFTFTDPDGKQIAALPEMKVPVKLREEDYTAAMQVVLRINGLPLSQAGDHSVNLVIDGTREASVSLTIQIAKPKAG</sequence>
<proteinExistence type="predicted"/>
<dbReference type="PATRIC" id="fig|1838286.3.peg.1764"/>
<keyword evidence="2" id="KW-1185">Reference proteome</keyword>
<dbReference type="RefSeq" id="WP_069961911.1">
    <property type="nucleotide sequence ID" value="NZ_CP016094.1"/>
</dbReference>
<organism evidence="1 2">
    <name type="scientific">Lacunisphaera limnophila</name>
    <dbReference type="NCBI Taxonomy" id="1838286"/>
    <lineage>
        <taxon>Bacteria</taxon>
        <taxon>Pseudomonadati</taxon>
        <taxon>Verrucomicrobiota</taxon>
        <taxon>Opitutia</taxon>
        <taxon>Opitutales</taxon>
        <taxon>Opitutaceae</taxon>
        <taxon>Lacunisphaera</taxon>
    </lineage>
</organism>
<dbReference type="InterPro" id="IPR054221">
    <property type="entry name" value="DUF6941"/>
</dbReference>
<evidence type="ECO:0000313" key="2">
    <source>
        <dbReference type="Proteomes" id="UP000095228"/>
    </source>
</evidence>
<dbReference type="Proteomes" id="UP000095228">
    <property type="component" value="Chromosome"/>
</dbReference>
<dbReference type="EMBL" id="CP016094">
    <property type="protein sequence ID" value="AOS44685.1"/>
    <property type="molecule type" value="Genomic_DNA"/>
</dbReference>
<name>A0A1D8AUZ4_9BACT</name>
<protein>
    <submittedName>
        <fullName evidence="1">Uncharacterized protein</fullName>
    </submittedName>
</protein>
<reference evidence="1 2" key="1">
    <citation type="submission" date="2016-06" db="EMBL/GenBank/DDBJ databases">
        <title>Three novel species with peptidoglycan cell walls form the new genus Lacunisphaera gen. nov. in the family Opitutaceae of the verrucomicrobial subdivision 4.</title>
        <authorList>
            <person name="Rast P."/>
            <person name="Gloeckner I."/>
            <person name="Jogler M."/>
            <person name="Boedeker C."/>
            <person name="Jeske O."/>
            <person name="Wiegand S."/>
            <person name="Reinhardt R."/>
            <person name="Schumann P."/>
            <person name="Rohde M."/>
            <person name="Spring S."/>
            <person name="Gloeckner F.O."/>
            <person name="Jogler C."/>
        </authorList>
    </citation>
    <scope>NUCLEOTIDE SEQUENCE [LARGE SCALE GENOMIC DNA]</scope>
    <source>
        <strain evidence="1 2">IG16b</strain>
    </source>
</reference>
<gene>
    <name evidence="1" type="ORF">Verru16b_01752</name>
</gene>
<evidence type="ECO:0000313" key="1">
    <source>
        <dbReference type="EMBL" id="AOS44685.1"/>
    </source>
</evidence>
<accession>A0A1D8AUZ4</accession>